<protein>
    <recommendedName>
        <fullName evidence="8">Fad linked oxidase</fullName>
    </recommendedName>
</protein>
<sequence>MAILKSLLTTTAAGAAAVGAGWKLYTRETHFVPFSPSSPSWATWAPLLKQRNPSDNPPVCVDHAVRRVPLSELKTEDVDALTRDFCAGVWSGLGFAYQRRFLEKKYRALDGRQEHLWDREELAKSDYKLGTKIADHFEVVERAPGKVAVRCGDSPLNAGPRPSDGIFSMEVNKDDKFATFHMKSFFFNSTPEGKVKGNLPWWFELAHREYAKLWMETSVRKLLK</sequence>
<comment type="caution">
    <text evidence="3">The sequence shown here is derived from an EMBL/GenBank/DDBJ whole genome shotgun (WGS) entry which is preliminary data.</text>
</comment>
<dbReference type="EMBL" id="LAQI01000288">
    <property type="protein sequence ID" value="KKY13525.1"/>
    <property type="molecule type" value="Genomic_DNA"/>
</dbReference>
<keyword evidence="1" id="KW-0732">Signal</keyword>
<organism evidence="3 5">
    <name type="scientific">Diplodia seriata</name>
    <dbReference type="NCBI Taxonomy" id="420778"/>
    <lineage>
        <taxon>Eukaryota</taxon>
        <taxon>Fungi</taxon>
        <taxon>Dikarya</taxon>
        <taxon>Ascomycota</taxon>
        <taxon>Pezizomycotina</taxon>
        <taxon>Dothideomycetes</taxon>
        <taxon>Dothideomycetes incertae sedis</taxon>
        <taxon>Botryosphaeriales</taxon>
        <taxon>Botryosphaeriaceae</taxon>
        <taxon>Diplodia</taxon>
    </lineage>
</organism>
<dbReference type="EMBL" id="JAJVCZ030000009">
    <property type="protein sequence ID" value="KAL0256659.1"/>
    <property type="molecule type" value="Genomic_DNA"/>
</dbReference>
<feature type="chain" id="PRO_5011852100" description="Fad linked oxidase" evidence="1">
    <location>
        <begin position="16"/>
        <end position="224"/>
    </location>
</feature>
<name>A0A0G2G8N1_9PEZI</name>
<accession>A0A0G2G8N1</accession>
<evidence type="ECO:0000313" key="3">
    <source>
        <dbReference type="EMBL" id="KKY13525.1"/>
    </source>
</evidence>
<reference evidence="4 6" key="3">
    <citation type="submission" date="2017-01" db="EMBL/GenBank/DDBJ databases">
        <title>Draft genome sequence of Diplodia seriata F98.1, a fungal species involved in grapevine trunk diseases.</title>
        <authorList>
            <person name="Robert-Siegwald G."/>
            <person name="Vallet J."/>
            <person name="Abou-Mansour E."/>
            <person name="Xu J."/>
            <person name="Rey P."/>
            <person name="Bertsch C."/>
            <person name="Rego C."/>
            <person name="Larignon P."/>
            <person name="Fontaine F."/>
            <person name="Lebrun M.-H."/>
        </authorList>
    </citation>
    <scope>NUCLEOTIDE SEQUENCE [LARGE SCALE GENOMIC DNA]</scope>
    <source>
        <strain evidence="4 6">F98.1</strain>
    </source>
</reference>
<reference evidence="3 5" key="1">
    <citation type="submission" date="2015-03" db="EMBL/GenBank/DDBJ databases">
        <authorList>
            <person name="Morales-Cruz A."/>
            <person name="Amrine K.C."/>
            <person name="Cantu D."/>
        </authorList>
    </citation>
    <scope>NUCLEOTIDE SEQUENCE [LARGE SCALE GENOMIC DNA]</scope>
    <source>
        <strain evidence="3">DS831</strain>
    </source>
</reference>
<proteinExistence type="predicted"/>
<reference evidence="2 7" key="4">
    <citation type="submission" date="2024-02" db="EMBL/GenBank/DDBJ databases">
        <title>De novo assembly and annotation of 12 fungi associated with fruit tree decline syndrome in Ontario, Canada.</title>
        <authorList>
            <person name="Sulman M."/>
            <person name="Ellouze W."/>
            <person name="Ilyukhin E."/>
        </authorList>
    </citation>
    <scope>NUCLEOTIDE SEQUENCE [LARGE SCALE GENOMIC DNA]</scope>
    <source>
        <strain evidence="2 7">FDS-637</strain>
    </source>
</reference>
<evidence type="ECO:0008006" key="8">
    <source>
        <dbReference type="Google" id="ProtNLM"/>
    </source>
</evidence>
<dbReference type="Proteomes" id="UP000190776">
    <property type="component" value="Unassembled WGS sequence"/>
</dbReference>
<evidence type="ECO:0000313" key="2">
    <source>
        <dbReference type="EMBL" id="KAL0256659.1"/>
    </source>
</evidence>
<feature type="signal peptide" evidence="1">
    <location>
        <begin position="1"/>
        <end position="15"/>
    </location>
</feature>
<gene>
    <name evidence="4" type="ORF">BK809_0003759</name>
    <name evidence="2" type="ORF">SLS55_009055</name>
    <name evidence="3" type="ORF">UCDDS831_g08892</name>
</gene>
<evidence type="ECO:0000256" key="1">
    <source>
        <dbReference type="SAM" id="SignalP"/>
    </source>
</evidence>
<evidence type="ECO:0000313" key="4">
    <source>
        <dbReference type="EMBL" id="OMP86588.1"/>
    </source>
</evidence>
<dbReference type="Proteomes" id="UP001430584">
    <property type="component" value="Unassembled WGS sequence"/>
</dbReference>
<evidence type="ECO:0000313" key="6">
    <source>
        <dbReference type="Proteomes" id="UP000190776"/>
    </source>
</evidence>
<reference evidence="3 5" key="2">
    <citation type="submission" date="2015-05" db="EMBL/GenBank/DDBJ databases">
        <title>Distinctive expansion of gene families associated with plant cell wall degradation and secondary metabolism in the genomes of grapevine trunk pathogens.</title>
        <authorList>
            <person name="Lawrence D.P."/>
            <person name="Travadon R."/>
            <person name="Rolshausen P.E."/>
            <person name="Baumgartner K."/>
        </authorList>
    </citation>
    <scope>NUCLEOTIDE SEQUENCE [LARGE SCALE GENOMIC DNA]</scope>
    <source>
        <strain evidence="3">DS831</strain>
    </source>
</reference>
<dbReference type="Proteomes" id="UP000034182">
    <property type="component" value="Unassembled WGS sequence"/>
</dbReference>
<dbReference type="AlphaFoldDB" id="A0A0G2G8N1"/>
<dbReference type="EMBL" id="MSZU01000080">
    <property type="protein sequence ID" value="OMP86588.1"/>
    <property type="molecule type" value="Genomic_DNA"/>
</dbReference>
<dbReference type="OrthoDB" id="4436466at2759"/>
<keyword evidence="7" id="KW-1185">Reference proteome</keyword>
<dbReference type="STRING" id="420778.A0A0G2G8N1"/>
<evidence type="ECO:0000313" key="5">
    <source>
        <dbReference type="Proteomes" id="UP000034182"/>
    </source>
</evidence>
<evidence type="ECO:0000313" key="7">
    <source>
        <dbReference type="Proteomes" id="UP001430584"/>
    </source>
</evidence>